<feature type="compositionally biased region" description="Acidic residues" evidence="6">
    <location>
        <begin position="61"/>
        <end position="95"/>
    </location>
</feature>
<keyword evidence="4" id="KW-0498">Mitosis</keyword>
<evidence type="ECO:0000256" key="1">
    <source>
        <dbReference type="ARBA" id="ARBA00004906"/>
    </source>
</evidence>
<dbReference type="GO" id="GO:0051301">
    <property type="term" value="P:cell division"/>
    <property type="evidence" value="ECO:0007669"/>
    <property type="project" value="UniProtKB-KW"/>
</dbReference>
<dbReference type="GO" id="GO:0005680">
    <property type="term" value="C:anaphase-promoting complex"/>
    <property type="evidence" value="ECO:0007669"/>
    <property type="project" value="InterPro"/>
</dbReference>
<reference evidence="7" key="1">
    <citation type="submission" date="2018-10" db="EMBL/GenBank/DDBJ databases">
        <title>Transcriptome assembly of Aceria tosichella (Wheat curl mite) Type 2.</title>
        <authorList>
            <person name="Scully E.D."/>
            <person name="Geib S.M."/>
            <person name="Palmer N.A."/>
            <person name="Gupta A.K."/>
            <person name="Sarath G."/>
            <person name="Tatineni S."/>
        </authorList>
    </citation>
    <scope>NUCLEOTIDE SEQUENCE</scope>
    <source>
        <strain evidence="7">LincolnNE</strain>
    </source>
</reference>
<accession>A0A6G1S6F1</accession>
<evidence type="ECO:0000256" key="4">
    <source>
        <dbReference type="ARBA" id="ARBA00022776"/>
    </source>
</evidence>
<dbReference type="EMBL" id="GGYP01001187">
    <property type="protein sequence ID" value="MDE45958.1"/>
    <property type="molecule type" value="Transcribed_RNA"/>
</dbReference>
<comment type="similarity">
    <text evidence="2">Belongs to the APC15 family.</text>
</comment>
<proteinExistence type="inferred from homology"/>
<name>A0A6G1S6F1_9ACAR</name>
<evidence type="ECO:0000256" key="6">
    <source>
        <dbReference type="SAM" id="MobiDB-lite"/>
    </source>
</evidence>
<comment type="pathway">
    <text evidence="1">Protein modification; protein ubiquitination.</text>
</comment>
<keyword evidence="3" id="KW-0132">Cell division</keyword>
<dbReference type="GO" id="GO:0090266">
    <property type="term" value="P:regulation of mitotic cell cycle spindle assembly checkpoint"/>
    <property type="evidence" value="ECO:0007669"/>
    <property type="project" value="InterPro"/>
</dbReference>
<feature type="region of interest" description="Disordered" evidence="6">
    <location>
        <begin position="52"/>
        <end position="106"/>
    </location>
</feature>
<evidence type="ECO:0000256" key="2">
    <source>
        <dbReference type="ARBA" id="ARBA00009618"/>
    </source>
</evidence>
<protein>
    <recommendedName>
        <fullName evidence="8">Anaphase-promoting complex subunit 15</fullName>
    </recommendedName>
</protein>
<gene>
    <name evidence="7" type="ORF">g.8168</name>
</gene>
<evidence type="ECO:0008006" key="8">
    <source>
        <dbReference type="Google" id="ProtNLM"/>
    </source>
</evidence>
<dbReference type="PANTHER" id="PTHR22526">
    <property type="entry name" value="ANAPHASE PROMOTING COMPLEX C SUBUNIT 15, PSEUDOGENE-RELATED"/>
    <property type="match status" value="1"/>
</dbReference>
<organism evidence="7">
    <name type="scientific">Aceria tosichella</name>
    <name type="common">wheat curl mite</name>
    <dbReference type="NCBI Taxonomy" id="561515"/>
    <lineage>
        <taxon>Eukaryota</taxon>
        <taxon>Metazoa</taxon>
        <taxon>Ecdysozoa</taxon>
        <taxon>Arthropoda</taxon>
        <taxon>Chelicerata</taxon>
        <taxon>Arachnida</taxon>
        <taxon>Acari</taxon>
        <taxon>Acariformes</taxon>
        <taxon>Trombidiformes</taxon>
        <taxon>Prostigmata</taxon>
        <taxon>Eupodina</taxon>
        <taxon>Eriophyoidea</taxon>
        <taxon>Eriophyidae</taxon>
        <taxon>Eriophyinae</taxon>
        <taxon>Aceriini</taxon>
        <taxon>Aceria</taxon>
    </lineage>
</organism>
<dbReference type="Pfam" id="PF15243">
    <property type="entry name" value="ANAPC15"/>
    <property type="match status" value="1"/>
</dbReference>
<evidence type="ECO:0000313" key="7">
    <source>
        <dbReference type="EMBL" id="MDE45958.1"/>
    </source>
</evidence>
<evidence type="ECO:0000256" key="5">
    <source>
        <dbReference type="ARBA" id="ARBA00023306"/>
    </source>
</evidence>
<sequence>MTNPMYPSLIPRYVDESWFASDQPVDEAAKLNELEANHEIWIRDAQYRSVDVHTPQIVGTVDDDGDDDEDGHEVDEDDEEEDDDMEDNEEIEEDFITNGDSPSGPL</sequence>
<dbReference type="AlphaFoldDB" id="A0A6G1S6F1"/>
<keyword evidence="5" id="KW-0131">Cell cycle</keyword>
<dbReference type="InterPro" id="IPR026182">
    <property type="entry name" value="ANAPC15"/>
</dbReference>
<evidence type="ECO:0000256" key="3">
    <source>
        <dbReference type="ARBA" id="ARBA00022618"/>
    </source>
</evidence>
<dbReference type="PANTHER" id="PTHR22526:SF2">
    <property type="entry name" value="ANAPHASE PROMOTING COMPLEX C SUBUNIT 15, PSEUDOGENE-RELATED"/>
    <property type="match status" value="1"/>
</dbReference>